<comment type="subcellular location">
    <subcellularLocation>
        <location evidence="1">Membrane</location>
        <topology evidence="1">Multi-pass membrane protein</topology>
    </subcellularLocation>
</comment>
<comment type="caution">
    <text evidence="7">The sequence shown here is derived from an EMBL/GenBank/DDBJ whole genome shotgun (WGS) entry which is preliminary data.</text>
</comment>
<accession>A0A8H6IKT3</accession>
<sequence>MSAVPSKPTIHPLLARYLTQLALHPLRTKCITTGTLSFLQEVLGSNLAGVPVRPAKDASPLVRTLAAAHVDLKAVKMALYGFLVSAPLSHVLVSQLQKAFAGKTSTGAKIGQIFANNLLVAPIQTAAFLSSMAVINGASSLSEIKKTVKAGFFSVIRISWVVSPISLVVAQKYIPVELWVPFFNAIQFVLGTYFNYRVKALRLAAARKEKERKDGQGPSQ</sequence>
<evidence type="ECO:0000256" key="5">
    <source>
        <dbReference type="ARBA" id="ARBA00023136"/>
    </source>
</evidence>
<organism evidence="7 8">
    <name type="scientific">Ephemerocybe angulata</name>
    <dbReference type="NCBI Taxonomy" id="980116"/>
    <lineage>
        <taxon>Eukaryota</taxon>
        <taxon>Fungi</taxon>
        <taxon>Dikarya</taxon>
        <taxon>Basidiomycota</taxon>
        <taxon>Agaricomycotina</taxon>
        <taxon>Agaricomycetes</taxon>
        <taxon>Agaricomycetidae</taxon>
        <taxon>Agaricales</taxon>
        <taxon>Agaricineae</taxon>
        <taxon>Psathyrellaceae</taxon>
        <taxon>Ephemerocybe</taxon>
    </lineage>
</organism>
<evidence type="ECO:0000313" key="8">
    <source>
        <dbReference type="Proteomes" id="UP000521943"/>
    </source>
</evidence>
<dbReference type="InterPro" id="IPR007248">
    <property type="entry name" value="Mpv17_PMP22"/>
</dbReference>
<keyword evidence="4" id="KW-1133">Transmembrane helix</keyword>
<dbReference type="PANTHER" id="PTHR11266">
    <property type="entry name" value="PEROXISOMAL MEMBRANE PROTEIN 2, PXMP2 MPV17"/>
    <property type="match status" value="1"/>
</dbReference>
<evidence type="ECO:0000256" key="6">
    <source>
        <dbReference type="RuleBase" id="RU363053"/>
    </source>
</evidence>
<evidence type="ECO:0000256" key="1">
    <source>
        <dbReference type="ARBA" id="ARBA00004141"/>
    </source>
</evidence>
<reference evidence="7 8" key="1">
    <citation type="submission" date="2020-07" db="EMBL/GenBank/DDBJ databases">
        <title>Comparative genomics of pyrophilous fungi reveals a link between fire events and developmental genes.</title>
        <authorList>
            <consortium name="DOE Joint Genome Institute"/>
            <person name="Steindorff A.S."/>
            <person name="Carver A."/>
            <person name="Calhoun S."/>
            <person name="Stillman K."/>
            <person name="Liu H."/>
            <person name="Lipzen A."/>
            <person name="Pangilinan J."/>
            <person name="Labutti K."/>
            <person name="Bruns T.D."/>
            <person name="Grigoriev I.V."/>
        </authorList>
    </citation>
    <scope>NUCLEOTIDE SEQUENCE [LARGE SCALE GENOMIC DNA]</scope>
    <source>
        <strain evidence="7 8">CBS 144469</strain>
    </source>
</reference>
<evidence type="ECO:0000313" key="7">
    <source>
        <dbReference type="EMBL" id="KAF6766544.1"/>
    </source>
</evidence>
<keyword evidence="8" id="KW-1185">Reference proteome</keyword>
<dbReference type="Proteomes" id="UP000521943">
    <property type="component" value="Unassembled WGS sequence"/>
</dbReference>
<keyword evidence="5" id="KW-0472">Membrane</keyword>
<keyword evidence="3" id="KW-0812">Transmembrane</keyword>
<dbReference type="AlphaFoldDB" id="A0A8H6IKT3"/>
<dbReference type="EMBL" id="JACGCI010000001">
    <property type="protein sequence ID" value="KAF6766544.1"/>
    <property type="molecule type" value="Genomic_DNA"/>
</dbReference>
<evidence type="ECO:0000256" key="2">
    <source>
        <dbReference type="ARBA" id="ARBA00006824"/>
    </source>
</evidence>
<evidence type="ECO:0000256" key="3">
    <source>
        <dbReference type="ARBA" id="ARBA00022692"/>
    </source>
</evidence>
<name>A0A8H6IKT3_9AGAR</name>
<evidence type="ECO:0000256" key="4">
    <source>
        <dbReference type="ARBA" id="ARBA00022989"/>
    </source>
</evidence>
<protein>
    <submittedName>
        <fullName evidence="7">Uncharacterized protein</fullName>
    </submittedName>
</protein>
<gene>
    <name evidence="7" type="ORF">DFP72DRAFT_985556</name>
</gene>
<proteinExistence type="inferred from homology"/>
<dbReference type="GO" id="GO:0005778">
    <property type="term" value="C:peroxisomal membrane"/>
    <property type="evidence" value="ECO:0007669"/>
    <property type="project" value="TreeGrafter"/>
</dbReference>
<dbReference type="OrthoDB" id="860at2759"/>
<dbReference type="PANTHER" id="PTHR11266:SF93">
    <property type="entry name" value="INTEGRAL MEMBRANE PROTEIN 25D9-6"/>
    <property type="match status" value="1"/>
</dbReference>
<dbReference type="Pfam" id="PF04117">
    <property type="entry name" value="Mpv17_PMP22"/>
    <property type="match status" value="1"/>
</dbReference>
<comment type="similarity">
    <text evidence="2 6">Belongs to the peroxisomal membrane protein PXMP2/4 family.</text>
</comment>